<organism evidence="1 2">
    <name type="scientific">Pectobacterium carotovorum</name>
    <name type="common">Erwinia carotovora</name>
    <dbReference type="NCBI Taxonomy" id="554"/>
    <lineage>
        <taxon>Bacteria</taxon>
        <taxon>Pseudomonadati</taxon>
        <taxon>Pseudomonadota</taxon>
        <taxon>Gammaproteobacteria</taxon>
        <taxon>Enterobacterales</taxon>
        <taxon>Pectobacteriaceae</taxon>
        <taxon>Pectobacterium</taxon>
    </lineage>
</organism>
<dbReference type="Proteomes" id="UP000283655">
    <property type="component" value="Unassembled WGS sequence"/>
</dbReference>
<dbReference type="RefSeq" id="WP_119873983.1">
    <property type="nucleotide sequence ID" value="NZ_QZDH01000031.1"/>
</dbReference>
<dbReference type="EMBL" id="QZDH01000031">
    <property type="protein sequence ID" value="RJL50481.1"/>
    <property type="molecule type" value="Genomic_DNA"/>
</dbReference>
<evidence type="ECO:0000313" key="2">
    <source>
        <dbReference type="Proteomes" id="UP000283655"/>
    </source>
</evidence>
<accession>A0A419AUL1</accession>
<comment type="caution">
    <text evidence="1">The sequence shown here is derived from an EMBL/GenBank/DDBJ whole genome shotgun (WGS) entry which is preliminary data.</text>
</comment>
<dbReference type="AlphaFoldDB" id="A0A419AUL1"/>
<protein>
    <submittedName>
        <fullName evidence="1">Uncharacterized protein</fullName>
    </submittedName>
</protein>
<proteinExistence type="predicted"/>
<evidence type="ECO:0000313" key="1">
    <source>
        <dbReference type="EMBL" id="RJL50481.1"/>
    </source>
</evidence>
<sequence length="136" mass="15732">MLNDEGIRSALELLQEQVNRYDNDSKRKSFITGENIASHLMPIYYIREFKKLPKKVKTRQYNIQLAAIMLFLHLPDEIQNALVRNAEIQFKLLRDSTPETLNTKQLEQLIKEVQVIASTVTLGKDDARQGMEGDSR</sequence>
<gene>
    <name evidence="1" type="ORF">D5071_12915</name>
</gene>
<reference evidence="1 2" key="1">
    <citation type="submission" date="2018-09" db="EMBL/GenBank/DDBJ databases">
        <title>Phylogenetic diversity of Pectobacterium and Dickeya strains causing blackleg disease of potato in Morocco.</title>
        <authorList>
            <person name="Oulghazi S."/>
            <person name="Moumni M."/>
            <person name="Faure D."/>
        </authorList>
    </citation>
    <scope>NUCLEOTIDE SEQUENCE [LARGE SCALE GENOMIC DNA]</scope>
    <source>
        <strain evidence="1 2">S1.15.11.2D</strain>
    </source>
</reference>
<name>A0A419AUL1_PECCA</name>